<comment type="caution">
    <text evidence="1">The sequence shown here is derived from an EMBL/GenBank/DDBJ whole genome shotgun (WGS) entry which is preliminary data.</text>
</comment>
<proteinExistence type="predicted"/>
<dbReference type="EMBL" id="BMVU01000006">
    <property type="protein sequence ID" value="GGX66734.1"/>
    <property type="molecule type" value="Genomic_DNA"/>
</dbReference>
<reference evidence="1" key="2">
    <citation type="submission" date="2020-09" db="EMBL/GenBank/DDBJ databases">
        <authorList>
            <person name="Sun Q."/>
            <person name="Ohkuma M."/>
        </authorList>
    </citation>
    <scope>NUCLEOTIDE SEQUENCE</scope>
    <source>
        <strain evidence="1">JCM 4790</strain>
    </source>
</reference>
<organism evidence="1 2">
    <name type="scientific">Streptomyces minutiscleroticus</name>
    <dbReference type="NCBI Taxonomy" id="68238"/>
    <lineage>
        <taxon>Bacteria</taxon>
        <taxon>Bacillati</taxon>
        <taxon>Actinomycetota</taxon>
        <taxon>Actinomycetes</taxon>
        <taxon>Kitasatosporales</taxon>
        <taxon>Streptomycetaceae</taxon>
        <taxon>Streptomyces</taxon>
    </lineage>
</organism>
<protein>
    <submittedName>
        <fullName evidence="1">Uncharacterized protein</fullName>
    </submittedName>
</protein>
<dbReference type="Proteomes" id="UP000619244">
    <property type="component" value="Unassembled WGS sequence"/>
</dbReference>
<evidence type="ECO:0000313" key="2">
    <source>
        <dbReference type="Proteomes" id="UP000619244"/>
    </source>
</evidence>
<gene>
    <name evidence="1" type="ORF">GCM10010358_21560</name>
</gene>
<name>A0A918KMI9_9ACTN</name>
<reference evidence="1" key="1">
    <citation type="journal article" date="2014" name="Int. J. Syst. Evol. Microbiol.">
        <title>Complete genome sequence of Corynebacterium casei LMG S-19264T (=DSM 44701T), isolated from a smear-ripened cheese.</title>
        <authorList>
            <consortium name="US DOE Joint Genome Institute (JGI-PGF)"/>
            <person name="Walter F."/>
            <person name="Albersmeier A."/>
            <person name="Kalinowski J."/>
            <person name="Ruckert C."/>
        </authorList>
    </citation>
    <scope>NUCLEOTIDE SEQUENCE</scope>
    <source>
        <strain evidence="1">JCM 4790</strain>
    </source>
</reference>
<dbReference type="AlphaFoldDB" id="A0A918KMI9"/>
<sequence length="89" mass="9041">MRTRTPGRGLGVSAIGLGRVGVSQGCGPNAGGRQEMIQVPRGAVERGVTFSGTAGVRLHRGRTGRAGGTWRERAVARTNRQAAGASGTG</sequence>
<accession>A0A918KMI9</accession>
<evidence type="ECO:0000313" key="1">
    <source>
        <dbReference type="EMBL" id="GGX66734.1"/>
    </source>
</evidence>
<keyword evidence="2" id="KW-1185">Reference proteome</keyword>